<reference evidence="1" key="1">
    <citation type="submission" date="2020-05" db="EMBL/GenBank/DDBJ databases">
        <title>Mycena genomes resolve the evolution of fungal bioluminescence.</title>
        <authorList>
            <person name="Tsai I.J."/>
        </authorList>
    </citation>
    <scope>NUCLEOTIDE SEQUENCE</scope>
    <source>
        <strain evidence="1">160909Yilan</strain>
    </source>
</reference>
<dbReference type="InterPro" id="IPR036537">
    <property type="entry name" value="Adaptor_Cbl_N_dom_sf"/>
</dbReference>
<protein>
    <submittedName>
        <fullName evidence="1">Uncharacterized protein</fullName>
    </submittedName>
</protein>
<evidence type="ECO:0000313" key="1">
    <source>
        <dbReference type="EMBL" id="KAF7374568.1"/>
    </source>
</evidence>
<dbReference type="Proteomes" id="UP000623467">
    <property type="component" value="Unassembled WGS sequence"/>
</dbReference>
<dbReference type="EMBL" id="JACAZH010000002">
    <property type="protein sequence ID" value="KAF7374568.1"/>
    <property type="molecule type" value="Genomic_DNA"/>
</dbReference>
<evidence type="ECO:0000313" key="2">
    <source>
        <dbReference type="Proteomes" id="UP000623467"/>
    </source>
</evidence>
<gene>
    <name evidence="1" type="ORF">MSAN_00341400</name>
</gene>
<dbReference type="GO" id="GO:0007166">
    <property type="term" value="P:cell surface receptor signaling pathway"/>
    <property type="evidence" value="ECO:0007669"/>
    <property type="project" value="InterPro"/>
</dbReference>
<keyword evidence="2" id="KW-1185">Reference proteome</keyword>
<organism evidence="1 2">
    <name type="scientific">Mycena sanguinolenta</name>
    <dbReference type="NCBI Taxonomy" id="230812"/>
    <lineage>
        <taxon>Eukaryota</taxon>
        <taxon>Fungi</taxon>
        <taxon>Dikarya</taxon>
        <taxon>Basidiomycota</taxon>
        <taxon>Agaricomycotina</taxon>
        <taxon>Agaricomycetes</taxon>
        <taxon>Agaricomycetidae</taxon>
        <taxon>Agaricales</taxon>
        <taxon>Marasmiineae</taxon>
        <taxon>Mycenaceae</taxon>
        <taxon>Mycena</taxon>
    </lineage>
</organism>
<proteinExistence type="predicted"/>
<dbReference type="OrthoDB" id="10414437at2759"/>
<dbReference type="CDD" id="cd21037">
    <property type="entry name" value="MLKL_NTD"/>
    <property type="match status" value="1"/>
</dbReference>
<name>A0A8H6Z8M8_9AGAR</name>
<dbReference type="InterPro" id="IPR059179">
    <property type="entry name" value="MLKL-like_MCAfunc"/>
</dbReference>
<accession>A0A8H6Z8M8</accession>
<dbReference type="AlphaFoldDB" id="A0A8H6Z8M8"/>
<sequence>MSLHETTSRAEALCAHCATTPGINAFQPIAASAVEVCRAAENLVQVNHTHTTRMKRLAAYIVHKTERAVNGMMMAPLPFAAEAIQNLERIEVKLDEIRRAIEHLPRASKRGKLPKYFSSARETSRLKKELKTLVNELVLKGTHKLSTTELMGISPMEVTNFTIRTATAICEAPVLNFLKPLVGIAEIIAEIAQTVKSNRAAALELASHSSMVTKAVIEHTTALGLDVSSCNGEALVVLTSALENIHLYLTDLQKPRRRRDRLTSWIMANKEKDRIVELNQGLDKALTLFATTKVLNTHAEVREIAALVRGNDFVEEIVTQVRMHTNQLTVATQADLAAALVTVCALASVHGEEKKPNTTALVPFSTAVAQLTFFF</sequence>
<dbReference type="Gene3D" id="1.20.930.20">
    <property type="entry name" value="Adaptor protein Cbl, N-terminal domain"/>
    <property type="match status" value="1"/>
</dbReference>
<comment type="caution">
    <text evidence="1">The sequence shown here is derived from an EMBL/GenBank/DDBJ whole genome shotgun (WGS) entry which is preliminary data.</text>
</comment>